<dbReference type="SUPFAM" id="SSF63491">
    <property type="entry name" value="BAG domain"/>
    <property type="match status" value="1"/>
</dbReference>
<dbReference type="InterPro" id="IPR029071">
    <property type="entry name" value="Ubiquitin-like_domsf"/>
</dbReference>
<dbReference type="Pfam" id="PF00240">
    <property type="entry name" value="ubiquitin"/>
    <property type="match status" value="1"/>
</dbReference>
<dbReference type="Gene3D" id="3.10.20.90">
    <property type="entry name" value="Phosphatidylinositol 3-kinase Catalytic Subunit, Chain A, domain 1"/>
    <property type="match status" value="1"/>
</dbReference>
<comment type="caution">
    <text evidence="2">The sequence shown here is derived from an EMBL/GenBank/DDBJ whole genome shotgun (WGS) entry which is preliminary data.</text>
</comment>
<dbReference type="InterPro" id="IPR036533">
    <property type="entry name" value="BAG_dom_sf"/>
</dbReference>
<evidence type="ECO:0000313" key="3">
    <source>
        <dbReference type="Proteomes" id="UP000613177"/>
    </source>
</evidence>
<proteinExistence type="predicted"/>
<gene>
    <name evidence="2" type="ORF">INT48_000958</name>
</gene>
<evidence type="ECO:0000259" key="1">
    <source>
        <dbReference type="PROSITE" id="PS50053"/>
    </source>
</evidence>
<dbReference type="GO" id="GO:0051087">
    <property type="term" value="F:protein-folding chaperone binding"/>
    <property type="evidence" value="ECO:0007669"/>
    <property type="project" value="InterPro"/>
</dbReference>
<feature type="domain" description="Ubiquitin-like" evidence="1">
    <location>
        <begin position="24"/>
        <end position="75"/>
    </location>
</feature>
<dbReference type="PROSITE" id="PS50053">
    <property type="entry name" value="UBIQUITIN_2"/>
    <property type="match status" value="1"/>
</dbReference>
<accession>A0A8H7VVZ1</accession>
<dbReference type="EMBL" id="JAEPRE010000304">
    <property type="protein sequence ID" value="KAG2229149.1"/>
    <property type="molecule type" value="Genomic_DNA"/>
</dbReference>
<evidence type="ECO:0000313" key="2">
    <source>
        <dbReference type="EMBL" id="KAG2229149.1"/>
    </source>
</evidence>
<sequence length="195" mass="22721">MVTFEIRWGAKRFPIDLNDDEYNTMTVSDLKLKCQELTEIEPPFMKLLAYGAVLKNGSEFIKNYKIVSGSKVMLMGSKKHISPLKAPAPKDDAPITTRLLWIKNLRESVLKPDIQRYEKQAKEHLLQSHEPKQTKELINYGNYLHEQLMHMLSQLDTMPNVNEEERSERRKNVKDTEALLDMVESVKSRLQELIH</sequence>
<dbReference type="InterPro" id="IPR000626">
    <property type="entry name" value="Ubiquitin-like_dom"/>
</dbReference>
<dbReference type="AlphaFoldDB" id="A0A8H7VVZ1"/>
<keyword evidence="3" id="KW-1185">Reference proteome</keyword>
<reference evidence="2" key="1">
    <citation type="submission" date="2021-01" db="EMBL/GenBank/DDBJ databases">
        <title>Metabolic potential, ecology and presence of endohyphal bacteria is reflected in genomic diversity of Mucoromycotina.</title>
        <authorList>
            <person name="Muszewska A."/>
            <person name="Okrasinska A."/>
            <person name="Steczkiewicz K."/>
            <person name="Drgas O."/>
            <person name="Orlowska M."/>
            <person name="Perlinska-Lenart U."/>
            <person name="Aleksandrzak-Piekarczyk T."/>
            <person name="Szatraj K."/>
            <person name="Zielenkiewicz U."/>
            <person name="Pilsyk S."/>
            <person name="Malc E."/>
            <person name="Mieczkowski P."/>
            <person name="Kruszewska J.S."/>
            <person name="Biernat P."/>
            <person name="Pawlowska J."/>
        </authorList>
    </citation>
    <scope>NUCLEOTIDE SEQUENCE</scope>
    <source>
        <strain evidence="2">WA0000018081</strain>
    </source>
</reference>
<dbReference type="SMART" id="SM00213">
    <property type="entry name" value="UBQ"/>
    <property type="match status" value="1"/>
</dbReference>
<dbReference type="Proteomes" id="UP000613177">
    <property type="component" value="Unassembled WGS sequence"/>
</dbReference>
<name>A0A8H7VVZ1_9FUNG</name>
<organism evidence="2 3">
    <name type="scientific">Thamnidium elegans</name>
    <dbReference type="NCBI Taxonomy" id="101142"/>
    <lineage>
        <taxon>Eukaryota</taxon>
        <taxon>Fungi</taxon>
        <taxon>Fungi incertae sedis</taxon>
        <taxon>Mucoromycota</taxon>
        <taxon>Mucoromycotina</taxon>
        <taxon>Mucoromycetes</taxon>
        <taxon>Mucorales</taxon>
        <taxon>Mucorineae</taxon>
        <taxon>Mucoraceae</taxon>
        <taxon>Thamnidium</taxon>
    </lineage>
</organism>
<dbReference type="SUPFAM" id="SSF54236">
    <property type="entry name" value="Ubiquitin-like"/>
    <property type="match status" value="1"/>
</dbReference>
<protein>
    <recommendedName>
        <fullName evidence="1">Ubiquitin-like domain-containing protein</fullName>
    </recommendedName>
</protein>
<dbReference type="Gene3D" id="1.20.58.120">
    <property type="entry name" value="BAG domain"/>
    <property type="match status" value="1"/>
</dbReference>